<dbReference type="Proteomes" id="UP000244527">
    <property type="component" value="Chromosome"/>
</dbReference>
<keyword evidence="3" id="KW-1003">Cell membrane</keyword>
<accession>A0A2S1LGU7</accession>
<evidence type="ECO:0000259" key="9">
    <source>
        <dbReference type="Pfam" id="PF20730"/>
    </source>
</evidence>
<comment type="subcellular location">
    <subcellularLocation>
        <location evidence="1">Cell membrane</location>
        <topology evidence="1">Multi-pass membrane protein</topology>
    </subcellularLocation>
</comment>
<feature type="domain" description="YetF-like N-terminal transmembrane" evidence="9">
    <location>
        <begin position="15"/>
        <end position="86"/>
    </location>
</feature>
<dbReference type="InterPro" id="IPR007353">
    <property type="entry name" value="DUF421"/>
</dbReference>
<organism evidence="10 11">
    <name type="scientific">Flavobacterium faecale</name>
    <dbReference type="NCBI Taxonomy" id="1355330"/>
    <lineage>
        <taxon>Bacteria</taxon>
        <taxon>Pseudomonadati</taxon>
        <taxon>Bacteroidota</taxon>
        <taxon>Flavobacteriia</taxon>
        <taxon>Flavobacteriales</taxon>
        <taxon>Flavobacteriaceae</taxon>
        <taxon>Flavobacterium</taxon>
    </lineage>
</organism>
<feature type="transmembrane region" description="Helical" evidence="7">
    <location>
        <begin position="44"/>
        <end position="65"/>
    </location>
</feature>
<dbReference type="PANTHER" id="PTHR34582:SF6">
    <property type="entry name" value="UPF0702 TRANSMEMBRANE PROTEIN YCAP"/>
    <property type="match status" value="1"/>
</dbReference>
<feature type="transmembrane region" description="Helical" evidence="7">
    <location>
        <begin position="71"/>
        <end position="89"/>
    </location>
</feature>
<evidence type="ECO:0000256" key="3">
    <source>
        <dbReference type="ARBA" id="ARBA00022475"/>
    </source>
</evidence>
<dbReference type="InterPro" id="IPR023090">
    <property type="entry name" value="UPF0702_alpha/beta_dom_sf"/>
</dbReference>
<evidence type="ECO:0000256" key="6">
    <source>
        <dbReference type="ARBA" id="ARBA00023136"/>
    </source>
</evidence>
<dbReference type="Pfam" id="PF04239">
    <property type="entry name" value="DUF421"/>
    <property type="match status" value="1"/>
</dbReference>
<keyword evidence="5 7" id="KW-1133">Transmembrane helix</keyword>
<feature type="domain" description="YetF C-terminal" evidence="8">
    <location>
        <begin position="90"/>
        <end position="159"/>
    </location>
</feature>
<evidence type="ECO:0000256" key="5">
    <source>
        <dbReference type="ARBA" id="ARBA00022989"/>
    </source>
</evidence>
<evidence type="ECO:0000256" key="1">
    <source>
        <dbReference type="ARBA" id="ARBA00004651"/>
    </source>
</evidence>
<evidence type="ECO:0000313" key="10">
    <source>
        <dbReference type="EMBL" id="AWG22973.1"/>
    </source>
</evidence>
<dbReference type="KEGG" id="ffa:FFWV33_16285"/>
<proteinExistence type="inferred from homology"/>
<reference evidence="10 11" key="1">
    <citation type="submission" date="2017-04" db="EMBL/GenBank/DDBJ databases">
        <title>Compelte genome sequence of WV33.</title>
        <authorList>
            <person name="Lee P.C."/>
        </authorList>
    </citation>
    <scope>NUCLEOTIDE SEQUENCE [LARGE SCALE GENOMIC DNA]</scope>
    <source>
        <strain evidence="10 11">WV33</strain>
    </source>
</reference>
<name>A0A2S1LGU7_9FLAO</name>
<evidence type="ECO:0000256" key="2">
    <source>
        <dbReference type="ARBA" id="ARBA00006448"/>
    </source>
</evidence>
<dbReference type="Gene3D" id="3.30.240.20">
    <property type="entry name" value="bsu07140 like domains"/>
    <property type="match status" value="1"/>
</dbReference>
<dbReference type="RefSeq" id="WP_108741877.1">
    <property type="nucleotide sequence ID" value="NZ_CP020918.1"/>
</dbReference>
<keyword evidence="6 7" id="KW-0472">Membrane</keyword>
<feature type="transmembrane region" description="Helical" evidence="7">
    <location>
        <begin position="12"/>
        <end position="32"/>
    </location>
</feature>
<sequence>MENIFFAGWEPLLRIFVVTVIAYPSIIVLLRVSGKRTLSKMNAFDFIVTIALGSIFASVILTKSISISEGVLAFSLLIFLQYGITFLSSRSQAVSDLVKSALILMVYRGSLIKANMLKERIDEDEIWGVIRKSGYATLQDIDAVILETDGSLSVIKNIKDPKAPPIEKLL</sequence>
<comment type="similarity">
    <text evidence="2">Belongs to the UPF0702 family.</text>
</comment>
<dbReference type="AlphaFoldDB" id="A0A2S1LGU7"/>
<gene>
    <name evidence="10" type="ORF">FFWV33_16285</name>
</gene>
<dbReference type="GO" id="GO:0005886">
    <property type="term" value="C:plasma membrane"/>
    <property type="evidence" value="ECO:0007669"/>
    <property type="project" value="UniProtKB-SubCell"/>
</dbReference>
<dbReference type="Pfam" id="PF20730">
    <property type="entry name" value="YetF_N"/>
    <property type="match status" value="1"/>
</dbReference>
<evidence type="ECO:0008006" key="12">
    <source>
        <dbReference type="Google" id="ProtNLM"/>
    </source>
</evidence>
<dbReference type="EMBL" id="CP020918">
    <property type="protein sequence ID" value="AWG22973.1"/>
    <property type="molecule type" value="Genomic_DNA"/>
</dbReference>
<evidence type="ECO:0000313" key="11">
    <source>
        <dbReference type="Proteomes" id="UP000244527"/>
    </source>
</evidence>
<protein>
    <recommendedName>
        <fullName evidence="12">DUF421 domain-containing protein</fullName>
    </recommendedName>
</protein>
<keyword evidence="4 7" id="KW-0812">Transmembrane</keyword>
<dbReference type="PANTHER" id="PTHR34582">
    <property type="entry name" value="UPF0702 TRANSMEMBRANE PROTEIN YCAP"/>
    <property type="match status" value="1"/>
</dbReference>
<keyword evidence="11" id="KW-1185">Reference proteome</keyword>
<dbReference type="OrthoDB" id="9793799at2"/>
<dbReference type="InterPro" id="IPR048454">
    <property type="entry name" value="YetF_N"/>
</dbReference>
<evidence type="ECO:0000256" key="4">
    <source>
        <dbReference type="ARBA" id="ARBA00022692"/>
    </source>
</evidence>
<evidence type="ECO:0000259" key="8">
    <source>
        <dbReference type="Pfam" id="PF04239"/>
    </source>
</evidence>
<evidence type="ECO:0000256" key="7">
    <source>
        <dbReference type="SAM" id="Phobius"/>
    </source>
</evidence>